<reference evidence="3" key="1">
    <citation type="submission" date="2022-07" db="EMBL/GenBank/DDBJ databases">
        <title>Phylogenomic reconstructions and comparative analyses of Kickxellomycotina fungi.</title>
        <authorList>
            <person name="Reynolds N.K."/>
            <person name="Stajich J.E."/>
            <person name="Barry K."/>
            <person name="Grigoriev I.V."/>
            <person name="Crous P."/>
            <person name="Smith M.E."/>
        </authorList>
    </citation>
    <scope>NUCLEOTIDE SEQUENCE</scope>
    <source>
        <strain evidence="3">NRRL 1566</strain>
    </source>
</reference>
<gene>
    <name evidence="3" type="ORF">IWW36_002727</name>
</gene>
<feature type="compositionally biased region" description="Low complexity" evidence="1">
    <location>
        <begin position="239"/>
        <end position="248"/>
    </location>
</feature>
<sequence>MVSFSTLAASVLAFTSAAQAGFYTTYPIGSDAIKPGQTIQITWRPDEQAPDLSNVSSYTLKYMTGGNLVQTTVATIGTFDISQTTIPFTVPDTAPGMYFLMYTAGDGSGSSWSTRFSVGGGTSWYPDGVATGRDPSTSDEPSLSDGPTASGEPTSEQPPPSESSSSRPGGDIGDATDISATGTDKPTSNGNDGSQPPHTNSPTASESGKENNPTDGGEENNTESTNNQPGSGSSEDIASSTSGSNGDSDSSELGNVSGDSEEPSNDGNSHESGDEESTSEDKSSLSDEESDTTSGSSAVRMFSAAAVVVASVFLM</sequence>
<feature type="chain" id="PRO_5040925980" description="Ser-Thr-rich glycosyl-phosphatidyl-inositol-anchored membrane family-domain-containing protein" evidence="2">
    <location>
        <begin position="21"/>
        <end position="315"/>
    </location>
</feature>
<dbReference type="OrthoDB" id="2432613at2759"/>
<feature type="compositionally biased region" description="Polar residues" evidence="1">
    <location>
        <begin position="134"/>
        <end position="147"/>
    </location>
</feature>
<feature type="signal peptide" evidence="2">
    <location>
        <begin position="1"/>
        <end position="20"/>
    </location>
</feature>
<name>A0A9W8I930_9FUNG</name>
<dbReference type="EMBL" id="JANBUW010000088">
    <property type="protein sequence ID" value="KAJ2849290.1"/>
    <property type="molecule type" value="Genomic_DNA"/>
</dbReference>
<evidence type="ECO:0008006" key="5">
    <source>
        <dbReference type="Google" id="ProtNLM"/>
    </source>
</evidence>
<feature type="compositionally biased region" description="Polar residues" evidence="1">
    <location>
        <begin position="228"/>
        <end position="238"/>
    </location>
</feature>
<protein>
    <recommendedName>
        <fullName evidence="5">Ser-Thr-rich glycosyl-phosphatidyl-inositol-anchored membrane family-domain-containing protein</fullName>
    </recommendedName>
</protein>
<comment type="caution">
    <text evidence="3">The sequence shown here is derived from an EMBL/GenBank/DDBJ whole genome shotgun (WGS) entry which is preliminary data.</text>
</comment>
<feature type="compositionally biased region" description="Polar residues" evidence="1">
    <location>
        <begin position="178"/>
        <end position="214"/>
    </location>
</feature>
<keyword evidence="4" id="KW-1185">Reference proteome</keyword>
<organism evidence="3 4">
    <name type="scientific">Coemansia brasiliensis</name>
    <dbReference type="NCBI Taxonomy" id="2650707"/>
    <lineage>
        <taxon>Eukaryota</taxon>
        <taxon>Fungi</taxon>
        <taxon>Fungi incertae sedis</taxon>
        <taxon>Zoopagomycota</taxon>
        <taxon>Kickxellomycotina</taxon>
        <taxon>Kickxellomycetes</taxon>
        <taxon>Kickxellales</taxon>
        <taxon>Kickxellaceae</taxon>
        <taxon>Coemansia</taxon>
    </lineage>
</organism>
<evidence type="ECO:0000256" key="1">
    <source>
        <dbReference type="SAM" id="MobiDB-lite"/>
    </source>
</evidence>
<evidence type="ECO:0000313" key="3">
    <source>
        <dbReference type="EMBL" id="KAJ2849290.1"/>
    </source>
</evidence>
<keyword evidence="2" id="KW-0732">Signal</keyword>
<evidence type="ECO:0000256" key="2">
    <source>
        <dbReference type="SAM" id="SignalP"/>
    </source>
</evidence>
<dbReference type="AlphaFoldDB" id="A0A9W8I930"/>
<feature type="region of interest" description="Disordered" evidence="1">
    <location>
        <begin position="126"/>
        <end position="300"/>
    </location>
</feature>
<proteinExistence type="predicted"/>
<evidence type="ECO:0000313" key="4">
    <source>
        <dbReference type="Proteomes" id="UP001139887"/>
    </source>
</evidence>
<dbReference type="Proteomes" id="UP001139887">
    <property type="component" value="Unassembled WGS sequence"/>
</dbReference>
<accession>A0A9W8I930</accession>